<comment type="similarity">
    <text evidence="1">Belongs to the N(4)/N(6)-methyltransferase family.</text>
</comment>
<dbReference type="InterPro" id="IPR002052">
    <property type="entry name" value="DNA_methylase_N6_adenine_CS"/>
</dbReference>
<dbReference type="SUPFAM" id="SSF53335">
    <property type="entry name" value="S-adenosyl-L-methionine-dependent methyltransferases"/>
    <property type="match status" value="1"/>
</dbReference>
<feature type="domain" description="DNA methylase adenine-specific" evidence="11">
    <location>
        <begin position="137"/>
        <end position="445"/>
    </location>
</feature>
<evidence type="ECO:0000259" key="12">
    <source>
        <dbReference type="Pfam" id="PF12161"/>
    </source>
</evidence>
<dbReference type="KEGG" id="snn:EWH46_02030"/>
<comment type="similarity">
    <text evidence="2">Belongs to the type-I restriction system S methylase family.</text>
</comment>
<dbReference type="InterPro" id="IPR029063">
    <property type="entry name" value="SAM-dependent_MTases_sf"/>
</dbReference>
<dbReference type="GO" id="GO:0032259">
    <property type="term" value="P:methylation"/>
    <property type="evidence" value="ECO:0007669"/>
    <property type="project" value="UniProtKB-KW"/>
</dbReference>
<keyword evidence="16" id="KW-1185">Reference proteome</keyword>
<dbReference type="AlphaFoldDB" id="A0A5C1Q0S4"/>
<protein>
    <recommendedName>
        <fullName evidence="3">site-specific DNA-methyltransferase (adenine-specific)</fullName>
        <ecNumber evidence="3">2.1.1.72</ecNumber>
    </recommendedName>
</protein>
<dbReference type="InterPro" id="IPR000055">
    <property type="entry name" value="Restrct_endonuc_typeI_TRD"/>
</dbReference>
<keyword evidence="14" id="KW-0378">Hydrolase</keyword>
<evidence type="ECO:0000256" key="9">
    <source>
        <dbReference type="ARBA" id="ARBA00047942"/>
    </source>
</evidence>
<dbReference type="GO" id="GO:0009307">
    <property type="term" value="P:DNA restriction-modification system"/>
    <property type="evidence" value="ECO:0007669"/>
    <property type="project" value="UniProtKB-KW"/>
</dbReference>
<evidence type="ECO:0000259" key="10">
    <source>
        <dbReference type="Pfam" id="PF01420"/>
    </source>
</evidence>
<dbReference type="EC" id="2.1.1.72" evidence="3"/>
<dbReference type="CDD" id="cd16961">
    <property type="entry name" value="RMtype1_S_TRD-CR_like"/>
    <property type="match status" value="1"/>
</dbReference>
<evidence type="ECO:0000256" key="3">
    <source>
        <dbReference type="ARBA" id="ARBA00011900"/>
    </source>
</evidence>
<evidence type="ECO:0000256" key="1">
    <source>
        <dbReference type="ARBA" id="ARBA00006594"/>
    </source>
</evidence>
<organism evidence="14 15">
    <name type="scientific">Sphaerotilus sulfidivorans</name>
    <dbReference type="NCBI Taxonomy" id="639200"/>
    <lineage>
        <taxon>Bacteria</taxon>
        <taxon>Pseudomonadati</taxon>
        <taxon>Pseudomonadota</taxon>
        <taxon>Betaproteobacteria</taxon>
        <taxon>Burkholderiales</taxon>
        <taxon>Sphaerotilaceae</taxon>
        <taxon>Sphaerotilus</taxon>
    </lineage>
</organism>
<evidence type="ECO:0000256" key="2">
    <source>
        <dbReference type="ARBA" id="ARBA00010923"/>
    </source>
</evidence>
<dbReference type="InterPro" id="IPR044946">
    <property type="entry name" value="Restrct_endonuc_typeI_TRD_sf"/>
</dbReference>
<dbReference type="EMBL" id="JBEPLS010000005">
    <property type="protein sequence ID" value="MET3604015.1"/>
    <property type="molecule type" value="Genomic_DNA"/>
</dbReference>
<dbReference type="SUPFAM" id="SSF116734">
    <property type="entry name" value="DNA methylase specificity domain"/>
    <property type="match status" value="1"/>
</dbReference>
<evidence type="ECO:0000313" key="15">
    <source>
        <dbReference type="Proteomes" id="UP000323522"/>
    </source>
</evidence>
<dbReference type="PROSITE" id="PS00092">
    <property type="entry name" value="N6_MTASE"/>
    <property type="match status" value="1"/>
</dbReference>
<dbReference type="GO" id="GO:0009007">
    <property type="term" value="F:site-specific DNA-methyltransferase (adenine-specific) activity"/>
    <property type="evidence" value="ECO:0007669"/>
    <property type="project" value="UniProtKB-EC"/>
</dbReference>
<keyword evidence="7" id="KW-0680">Restriction system</keyword>
<dbReference type="InterPro" id="IPR051537">
    <property type="entry name" value="DNA_Adenine_Mtase"/>
</dbReference>
<dbReference type="InterPro" id="IPR038333">
    <property type="entry name" value="T1MK-like_N_sf"/>
</dbReference>
<dbReference type="OrthoDB" id="9784823at2"/>
<evidence type="ECO:0000256" key="8">
    <source>
        <dbReference type="ARBA" id="ARBA00023125"/>
    </source>
</evidence>
<dbReference type="Proteomes" id="UP001549111">
    <property type="component" value="Unassembled WGS sequence"/>
</dbReference>
<dbReference type="Gene3D" id="3.40.50.150">
    <property type="entry name" value="Vaccinia Virus protein VP39"/>
    <property type="match status" value="1"/>
</dbReference>
<proteinExistence type="inferred from homology"/>
<dbReference type="Gene3D" id="3.90.220.20">
    <property type="entry name" value="DNA methylase specificity domains"/>
    <property type="match status" value="1"/>
</dbReference>
<keyword evidence="5 13" id="KW-0808">Transferase</keyword>
<dbReference type="EMBL" id="CP035708">
    <property type="protein sequence ID" value="QEM99671.1"/>
    <property type="molecule type" value="Genomic_DNA"/>
</dbReference>
<evidence type="ECO:0000259" key="11">
    <source>
        <dbReference type="Pfam" id="PF02384"/>
    </source>
</evidence>
<evidence type="ECO:0000256" key="7">
    <source>
        <dbReference type="ARBA" id="ARBA00022747"/>
    </source>
</evidence>
<name>A0A5C1Q0S4_9BURK</name>
<dbReference type="GO" id="GO:0003677">
    <property type="term" value="F:DNA binding"/>
    <property type="evidence" value="ECO:0007669"/>
    <property type="project" value="UniProtKB-KW"/>
</dbReference>
<dbReference type="GO" id="GO:0004519">
    <property type="term" value="F:endonuclease activity"/>
    <property type="evidence" value="ECO:0007669"/>
    <property type="project" value="UniProtKB-KW"/>
</dbReference>
<gene>
    <name evidence="13" type="ORF">ABIC99_001828</name>
    <name evidence="14" type="ORF">EWH46_02030</name>
</gene>
<dbReference type="Pfam" id="PF02384">
    <property type="entry name" value="N6_Mtase"/>
    <property type="match status" value="1"/>
</dbReference>
<accession>A0A5C1Q0S4</accession>
<dbReference type="InterPro" id="IPR003356">
    <property type="entry name" value="DNA_methylase_A-5"/>
</dbReference>
<feature type="domain" description="N6 adenine-specific DNA methyltransferase N-terminal" evidence="12">
    <location>
        <begin position="10"/>
        <end position="122"/>
    </location>
</feature>
<feature type="domain" description="Type I restriction modification DNA specificity" evidence="10">
    <location>
        <begin position="802"/>
        <end position="980"/>
    </location>
</feature>
<dbReference type="Proteomes" id="UP000323522">
    <property type="component" value="Chromosome"/>
</dbReference>
<dbReference type="Pfam" id="PF01420">
    <property type="entry name" value="Methylase_S"/>
    <property type="match status" value="1"/>
</dbReference>
<reference evidence="13 16" key="2">
    <citation type="submission" date="2024-06" db="EMBL/GenBank/DDBJ databases">
        <title>Genomic Encyclopedia of Type Strains, Phase IV (KMG-IV): sequencing the most valuable type-strain genomes for metagenomic binning, comparative biology and taxonomic classification.</title>
        <authorList>
            <person name="Goeker M."/>
        </authorList>
    </citation>
    <scope>NUCLEOTIDE SEQUENCE [LARGE SCALE GENOMIC DNA]</scope>
    <source>
        <strain evidence="13 16">D-501</strain>
    </source>
</reference>
<keyword evidence="4 13" id="KW-0489">Methyltransferase</keyword>
<keyword evidence="8" id="KW-0238">DNA-binding</keyword>
<evidence type="ECO:0000313" key="13">
    <source>
        <dbReference type="EMBL" id="MET3604015.1"/>
    </source>
</evidence>
<keyword evidence="14" id="KW-0540">Nuclease</keyword>
<dbReference type="Pfam" id="PF12161">
    <property type="entry name" value="HsdM_N"/>
    <property type="match status" value="1"/>
</dbReference>
<dbReference type="PRINTS" id="PR00507">
    <property type="entry name" value="N12N6MTFRASE"/>
</dbReference>
<evidence type="ECO:0000256" key="4">
    <source>
        <dbReference type="ARBA" id="ARBA00022603"/>
    </source>
</evidence>
<evidence type="ECO:0000256" key="5">
    <source>
        <dbReference type="ARBA" id="ARBA00022679"/>
    </source>
</evidence>
<dbReference type="Gene3D" id="1.10.287.1120">
    <property type="entry name" value="Bipartite methylase S protein"/>
    <property type="match status" value="1"/>
</dbReference>
<evidence type="ECO:0000313" key="16">
    <source>
        <dbReference type="Proteomes" id="UP001549111"/>
    </source>
</evidence>
<dbReference type="RefSeq" id="WP_149502437.1">
    <property type="nucleotide sequence ID" value="NZ_CP035708.1"/>
</dbReference>
<evidence type="ECO:0000256" key="6">
    <source>
        <dbReference type="ARBA" id="ARBA00022691"/>
    </source>
</evidence>
<dbReference type="GO" id="GO:0008170">
    <property type="term" value="F:N-methyltransferase activity"/>
    <property type="evidence" value="ECO:0007669"/>
    <property type="project" value="InterPro"/>
</dbReference>
<dbReference type="PANTHER" id="PTHR42933">
    <property type="entry name" value="SLR6095 PROTEIN"/>
    <property type="match status" value="1"/>
</dbReference>
<keyword evidence="6" id="KW-0949">S-adenosyl-L-methionine</keyword>
<dbReference type="REBASE" id="297928">
    <property type="entry name" value="M.Sna507I"/>
</dbReference>
<dbReference type="Gene3D" id="1.20.1260.30">
    <property type="match status" value="2"/>
</dbReference>
<keyword evidence="14" id="KW-0255">Endonuclease</keyword>
<reference evidence="14 15" key="1">
    <citation type="submission" date="2019-02" db="EMBL/GenBank/DDBJ databases">
        <title>Complete Genome Sequence and Methylome Analysis of Sphaerotilus natans subsp. sulfidivorans D-507.</title>
        <authorList>
            <person name="Fomenkov A."/>
            <person name="Gridneva E."/>
            <person name="Smolyakov D."/>
            <person name="Dubinina G."/>
            <person name="Vincze T."/>
            <person name="Grabovich M."/>
            <person name="Roberts R.J."/>
        </authorList>
    </citation>
    <scope>NUCLEOTIDE SEQUENCE [LARGE SCALE GENOMIC DNA]</scope>
    <source>
        <strain evidence="14 15">D-507</strain>
    </source>
</reference>
<evidence type="ECO:0000313" key="14">
    <source>
        <dbReference type="EMBL" id="QEM99671.1"/>
    </source>
</evidence>
<comment type="catalytic activity">
    <reaction evidence="9">
        <text>a 2'-deoxyadenosine in DNA + S-adenosyl-L-methionine = an N(6)-methyl-2'-deoxyadenosine in DNA + S-adenosyl-L-homocysteine + H(+)</text>
        <dbReference type="Rhea" id="RHEA:15197"/>
        <dbReference type="Rhea" id="RHEA-COMP:12418"/>
        <dbReference type="Rhea" id="RHEA-COMP:12419"/>
        <dbReference type="ChEBI" id="CHEBI:15378"/>
        <dbReference type="ChEBI" id="CHEBI:57856"/>
        <dbReference type="ChEBI" id="CHEBI:59789"/>
        <dbReference type="ChEBI" id="CHEBI:90615"/>
        <dbReference type="ChEBI" id="CHEBI:90616"/>
        <dbReference type="EC" id="2.1.1.72"/>
    </reaction>
</comment>
<dbReference type="InterPro" id="IPR022749">
    <property type="entry name" value="D12N6_MeTrfase_N"/>
</dbReference>
<sequence length="1001" mass="109839">MAVKKSELYASLWKSCDELRGGMDASQYKDYVLVLLFMKYVSDRYAGDPDGQIFVPEGSRFHDLVALKGDKEIGDKLNKAIAALAEENDLTGVITLVDFNDPDKLGKGREMVDRLSNLIGIFNAPGLDFSGNRAEGDDLLGDAYEFLMRHFATESGKSKGQFYTPAEVSTVMARLLGIGADTPASKSAHDPTCGSGSLLLKVAAEAPHGLTLYGQEMDNATSALAKMNMILHDCTTGAIEKGNTLSSPQFRDAAGQLKTFDYVVANPPFSSKAWSNGLQPQDDEFGRFVYGVPPEKNGDYAFLLHILKVLKSTGRAAVILPHGVLFRGGAEGLIRQRLLKQGFIQTLIGLPANLFYGTGIPACILVLDKSQAATRDSVFVVDASRGFRKDGNKNRLRAQDIHRIVDVVTRQVEAPRYARRVPLAEIEANDWNLNIPRYIDGSEPEDLQDIEAHLRGGIPRRDIDALQPYWAVFPGVRAALFEDLAGRPGHVRLKVPAAEIRAAIFGHAEFAAFNATVSGRFAAWRAESTAGLRALAVGDSARALVRELGESILARFEGAPLIDAYDVYQHLMDYWDEVMQDDVAQIVQDGWRAQPNAGLIPMALVVARYFAADAARVAALETVRDGFTRRLEELEEEHGGEDGLLNEARTDKGKLTAASVKARLKAVKGDPGAADERVQLEAWLALNDQEADAGRRIKDARKALETKAARQYATLTDDEIRALVIDDKWMTRLAADVQSELDRVSQGLTGRVRELGERYAVPLPTLIEELSKVSCQVDRHLKAMHSNLVQKTTHKTDLGQIPGEWSIHTLGDKAKFRTGPFGSALHKSDYVSSGIPIINPMHIFDGKLLPSEDMTITENAAHRLSDFRLKQGEIIIGRRGDMGRCAVIRAEHSGWLCGTGSMIIRCSSEISPEFLQRLLTTPRIISAIEETSVGSTMVNLNQKTLAGLKVQVPPTNEQKNITSALADIDAEIIALEARREKTRLIKQGMMQELLSGRVRLI</sequence>
<dbReference type="PANTHER" id="PTHR42933:SF3">
    <property type="entry name" value="TYPE I RESTRICTION ENZYME MJAVIII METHYLASE SUBUNIT"/>
    <property type="match status" value="1"/>
</dbReference>